<evidence type="ECO:0000256" key="3">
    <source>
        <dbReference type="RuleBase" id="RU367036"/>
    </source>
</evidence>
<dbReference type="SUPFAM" id="SSF110857">
    <property type="entry name" value="Gamma-glutamyl cyclotransferase-like"/>
    <property type="match status" value="1"/>
</dbReference>
<dbReference type="GO" id="GO:0005829">
    <property type="term" value="C:cytosol"/>
    <property type="evidence" value="ECO:0007669"/>
    <property type="project" value="TreeGrafter"/>
</dbReference>
<feature type="domain" description="Gamma-glutamylcyclotransferase AIG2-like" evidence="4">
    <location>
        <begin position="4"/>
        <end position="121"/>
    </location>
</feature>
<sequence length="128" mass="14864">MHYVFVYGTLRKQQENAHYLHGATCITEEAWTYGKLFDTNEGYPAMIFASDTKVYGEVYEVNDEVLQKLDELEEYTGNPEQDLYDRITQTISFNDETIHAYVYIAQNEGMLLTPIISGNWVAYRNKAK</sequence>
<comment type="similarity">
    <text evidence="1 3">Belongs to the gamma-glutamylcyclotransferase family.</text>
</comment>
<evidence type="ECO:0000313" key="5">
    <source>
        <dbReference type="EMBL" id="PFK43689.1"/>
    </source>
</evidence>
<name>A0A2B0MS36_BACCE</name>
<organism evidence="5 6">
    <name type="scientific">Bacillus cereus</name>
    <dbReference type="NCBI Taxonomy" id="1396"/>
    <lineage>
        <taxon>Bacteria</taxon>
        <taxon>Bacillati</taxon>
        <taxon>Bacillota</taxon>
        <taxon>Bacilli</taxon>
        <taxon>Bacillales</taxon>
        <taxon>Bacillaceae</taxon>
        <taxon>Bacillus</taxon>
        <taxon>Bacillus cereus group</taxon>
    </lineage>
</organism>
<evidence type="ECO:0000256" key="2">
    <source>
        <dbReference type="PIRSR" id="PIRSR639126-1"/>
    </source>
</evidence>
<reference evidence="5 6" key="1">
    <citation type="submission" date="2017-09" db="EMBL/GenBank/DDBJ databases">
        <title>Large-scale bioinformatics analysis of Bacillus genomes uncovers conserved roles of natural products in bacterial physiology.</title>
        <authorList>
            <consortium name="Agbiome Team Llc"/>
            <person name="Bleich R.M."/>
            <person name="Grubbs K.J."/>
            <person name="Santa Maria K.C."/>
            <person name="Allen S.E."/>
            <person name="Farag S."/>
            <person name="Shank E.A."/>
            <person name="Bowers A."/>
        </authorList>
    </citation>
    <scope>NUCLEOTIDE SEQUENCE [LARGE SCALE GENOMIC DNA]</scope>
    <source>
        <strain evidence="5 6">AFS083043</strain>
    </source>
</reference>
<dbReference type="PANTHER" id="PTHR12510">
    <property type="entry name" value="TROPONIN C-AKIN-1 PROTEIN"/>
    <property type="match status" value="1"/>
</dbReference>
<protein>
    <recommendedName>
        <fullName evidence="3">Gamma-glutamylcyclotransferase family protein</fullName>
    </recommendedName>
</protein>
<comment type="caution">
    <text evidence="5">The sequence shown here is derived from an EMBL/GenBank/DDBJ whole genome shotgun (WGS) entry which is preliminary data.</text>
</comment>
<dbReference type="Gene3D" id="3.10.490.10">
    <property type="entry name" value="Gamma-glutamyl cyclotransferase-like"/>
    <property type="match status" value="1"/>
</dbReference>
<evidence type="ECO:0000313" key="6">
    <source>
        <dbReference type="Proteomes" id="UP000242656"/>
    </source>
</evidence>
<proteinExistence type="inferred from homology"/>
<dbReference type="InterPro" id="IPR009288">
    <property type="entry name" value="AIG2-like_dom"/>
</dbReference>
<dbReference type="CDD" id="cd06661">
    <property type="entry name" value="GGCT_like"/>
    <property type="match status" value="1"/>
</dbReference>
<accession>A0A2B0MS36</accession>
<dbReference type="RefSeq" id="WP_098490641.1">
    <property type="nucleotide sequence ID" value="NZ_NUWN01000031.1"/>
</dbReference>
<evidence type="ECO:0000256" key="1">
    <source>
        <dbReference type="ARBA" id="ARBA00008861"/>
    </source>
</evidence>
<evidence type="ECO:0000259" key="4">
    <source>
        <dbReference type="Pfam" id="PF06094"/>
    </source>
</evidence>
<dbReference type="InterPro" id="IPR036568">
    <property type="entry name" value="GGCT-like_sf"/>
</dbReference>
<dbReference type="EMBL" id="NUWN01000031">
    <property type="protein sequence ID" value="PFK43689.1"/>
    <property type="molecule type" value="Genomic_DNA"/>
</dbReference>
<dbReference type="PANTHER" id="PTHR12510:SF4">
    <property type="entry name" value="GAMMA-GLUTAMYLAMINECYCLOTRANSFERASE"/>
    <property type="match status" value="1"/>
</dbReference>
<gene>
    <name evidence="5" type="ORF">COI93_09850</name>
</gene>
<dbReference type="GO" id="GO:0061929">
    <property type="term" value="F:gamma-glutamylaminecyclotransferase activity"/>
    <property type="evidence" value="ECO:0007669"/>
    <property type="project" value="InterPro"/>
</dbReference>
<dbReference type="AlphaFoldDB" id="A0A2B0MS36"/>
<dbReference type="InterPro" id="IPR013024">
    <property type="entry name" value="GGCT-like"/>
</dbReference>
<dbReference type="InterPro" id="IPR039126">
    <property type="entry name" value="GGACT"/>
</dbReference>
<dbReference type="Pfam" id="PF06094">
    <property type="entry name" value="GGACT"/>
    <property type="match status" value="1"/>
</dbReference>
<feature type="active site" description="Proton acceptor" evidence="2">
    <location>
        <position position="73"/>
    </location>
</feature>
<dbReference type="Proteomes" id="UP000242656">
    <property type="component" value="Unassembled WGS sequence"/>
</dbReference>